<dbReference type="RefSeq" id="WP_272139223.1">
    <property type="nucleotide sequence ID" value="NZ_JAQLOI010000003.1"/>
</dbReference>
<dbReference type="Proteomes" id="UP001210678">
    <property type="component" value="Unassembled WGS sequence"/>
</dbReference>
<evidence type="ECO:0008006" key="3">
    <source>
        <dbReference type="Google" id="ProtNLM"/>
    </source>
</evidence>
<sequence>MQHLFNVPDRVSASMNDYFKKAIEGSKDNTAPKFNWCVASKWSSLNDEDMAIFYKMKKIRDSMSHGTVYEDHDLPIYEAKQLAIKILQELQEYIIEPINREH</sequence>
<proteinExistence type="predicted"/>
<protein>
    <recommendedName>
        <fullName evidence="3">MAE-28990/MAE-18760-like HEPN domain-containing protein</fullName>
    </recommendedName>
</protein>
<dbReference type="EMBL" id="JAQLOI010000003">
    <property type="protein sequence ID" value="MDB1125475.1"/>
    <property type="molecule type" value="Genomic_DNA"/>
</dbReference>
<comment type="caution">
    <text evidence="1">The sequence shown here is derived from an EMBL/GenBank/DDBJ whole genome shotgun (WGS) entry which is preliminary data.</text>
</comment>
<accession>A0ABT4YVS4</accession>
<evidence type="ECO:0000313" key="2">
    <source>
        <dbReference type="Proteomes" id="UP001210678"/>
    </source>
</evidence>
<organism evidence="1 2">
    <name type="scientific">Vibrio algarum</name>
    <dbReference type="NCBI Taxonomy" id="3020714"/>
    <lineage>
        <taxon>Bacteria</taxon>
        <taxon>Pseudomonadati</taxon>
        <taxon>Pseudomonadota</taxon>
        <taxon>Gammaproteobacteria</taxon>
        <taxon>Vibrionales</taxon>
        <taxon>Vibrionaceae</taxon>
        <taxon>Vibrio</taxon>
    </lineage>
</organism>
<keyword evidence="2" id="KW-1185">Reference proteome</keyword>
<evidence type="ECO:0000313" key="1">
    <source>
        <dbReference type="EMBL" id="MDB1125475.1"/>
    </source>
</evidence>
<gene>
    <name evidence="1" type="ORF">PGX00_18165</name>
</gene>
<reference evidence="1 2" key="1">
    <citation type="submission" date="2023-01" db="EMBL/GenBank/DDBJ databases">
        <title>Vibrio sp. KJ40-1 sp.nov, isolated from marine algae.</title>
        <authorList>
            <person name="Butt M."/>
            <person name="Kim J.M.J."/>
            <person name="Jeon C.O.C."/>
        </authorList>
    </citation>
    <scope>NUCLEOTIDE SEQUENCE [LARGE SCALE GENOMIC DNA]</scope>
    <source>
        <strain evidence="1 2">KJ40-1</strain>
    </source>
</reference>
<name>A0ABT4YVS4_9VIBR</name>